<comment type="caution">
    <text evidence="2">The sequence shown here is derived from an EMBL/GenBank/DDBJ whole genome shotgun (WGS) entry which is preliminary data.</text>
</comment>
<evidence type="ECO:0000313" key="2">
    <source>
        <dbReference type="EMBL" id="KAK8066429.1"/>
    </source>
</evidence>
<accession>A0ABR1V5F3</accession>
<organism evidence="2 3">
    <name type="scientific">Apiospora hydei</name>
    <dbReference type="NCBI Taxonomy" id="1337664"/>
    <lineage>
        <taxon>Eukaryota</taxon>
        <taxon>Fungi</taxon>
        <taxon>Dikarya</taxon>
        <taxon>Ascomycota</taxon>
        <taxon>Pezizomycotina</taxon>
        <taxon>Sordariomycetes</taxon>
        <taxon>Xylariomycetidae</taxon>
        <taxon>Amphisphaeriales</taxon>
        <taxon>Apiosporaceae</taxon>
        <taxon>Apiospora</taxon>
    </lineage>
</organism>
<evidence type="ECO:0000256" key="1">
    <source>
        <dbReference type="SAM" id="SignalP"/>
    </source>
</evidence>
<dbReference type="EMBL" id="JAQQWN010000009">
    <property type="protein sequence ID" value="KAK8066429.1"/>
    <property type="molecule type" value="Genomic_DNA"/>
</dbReference>
<keyword evidence="3" id="KW-1185">Reference proteome</keyword>
<reference evidence="2 3" key="1">
    <citation type="submission" date="2023-01" db="EMBL/GenBank/DDBJ databases">
        <title>Analysis of 21 Apiospora genomes using comparative genomics revels a genus with tremendous synthesis potential of carbohydrate active enzymes and secondary metabolites.</title>
        <authorList>
            <person name="Sorensen T."/>
        </authorList>
    </citation>
    <scope>NUCLEOTIDE SEQUENCE [LARGE SCALE GENOMIC DNA]</scope>
    <source>
        <strain evidence="2 3">CBS 114990</strain>
    </source>
</reference>
<proteinExistence type="predicted"/>
<dbReference type="GeneID" id="92050550"/>
<feature type="signal peptide" evidence="1">
    <location>
        <begin position="1"/>
        <end position="18"/>
    </location>
</feature>
<sequence length="144" mass="14482">MKTMQIAPMAGLLAAANAWGTTGGAEGTAYTTLVTTDYVTYCPEPTTFAYKNVTYTVTSATTLTITTPASDDYVVLPAYLVPHRYGPALLAFPVLLVPLAPPGAPTNTPIAPTTTGSVPIPTAGAAKAGTVGALLAVAGLAIAL</sequence>
<dbReference type="RefSeq" id="XP_066663182.1">
    <property type="nucleotide sequence ID" value="XM_066817490.1"/>
</dbReference>
<dbReference type="Proteomes" id="UP001433268">
    <property type="component" value="Unassembled WGS sequence"/>
</dbReference>
<gene>
    <name evidence="2" type="ORF">PG997_013176</name>
</gene>
<name>A0ABR1V5F3_9PEZI</name>
<feature type="chain" id="PRO_5046306279" evidence="1">
    <location>
        <begin position="19"/>
        <end position="144"/>
    </location>
</feature>
<keyword evidence="1" id="KW-0732">Signal</keyword>
<protein>
    <submittedName>
        <fullName evidence="2">Uncharacterized protein</fullName>
    </submittedName>
</protein>
<evidence type="ECO:0000313" key="3">
    <source>
        <dbReference type="Proteomes" id="UP001433268"/>
    </source>
</evidence>